<feature type="chain" id="PRO_5013407608" description="Tol-Pal system protein TolB" evidence="5">
    <location>
        <begin position="24"/>
        <end position="439"/>
    </location>
</feature>
<dbReference type="InterPro" id="IPR014167">
    <property type="entry name" value="Tol-Pal_TolB"/>
</dbReference>
<organism evidence="7 8">
    <name type="scientific">Solemya velesiana gill symbiont</name>
    <dbReference type="NCBI Taxonomy" id="1918948"/>
    <lineage>
        <taxon>Bacteria</taxon>
        <taxon>Pseudomonadati</taxon>
        <taxon>Pseudomonadota</taxon>
        <taxon>Gammaproteobacteria</taxon>
        <taxon>sulfur-oxidizing symbionts</taxon>
    </lineage>
</organism>
<gene>
    <name evidence="5" type="primary">tolB</name>
    <name evidence="7" type="ORF">BOW51_08700</name>
</gene>
<dbReference type="OrthoDB" id="9802240at2"/>
<dbReference type="SUPFAM" id="SSF52964">
    <property type="entry name" value="TolB, N-terminal domain"/>
    <property type="match status" value="1"/>
</dbReference>
<evidence type="ECO:0000313" key="8">
    <source>
        <dbReference type="Proteomes" id="UP000190896"/>
    </source>
</evidence>
<dbReference type="Pfam" id="PF26549">
    <property type="entry name" value="Tricorn_N"/>
    <property type="match status" value="1"/>
</dbReference>
<dbReference type="GO" id="GO:0042597">
    <property type="term" value="C:periplasmic space"/>
    <property type="evidence" value="ECO:0007669"/>
    <property type="project" value="UniProtKB-SubCell"/>
</dbReference>
<sequence length="439" mass="48419" precursor="true">MERMKKIWLLFAFLFLQVQNASALTIEITEGAEGALPVAVVPFGWSGPGKPLSQDVARIIADDLTRSGRFKTMPVADMLARPQSGDEVEFRDWKVLGMENLVVGQVRPNGPGGYMVRFQLFDVFKGEQLSGYNIPTTERDLRATAHQIADIIYEKLTGQRGAFATRIAYVTSIHKTGGESQVALKVADADGYSPQTIVTSKEPLMSPAWSPDGRRLAYVSFEKGQPSIYVQEVFTGRRQKVSSYKGINGAPAWSPDGRKLALTLSKDGGPDIYVLNLNRKTLTRLTTHYGIDTEPAWSPDGRYIIFTSDRGGKPQIYRVPSMGGKVKRMTYEGSYNARASYSPDGESITLVTRQGRDFRIGVLDLESGGLQVLSEGRLDESPSFAPNGGMVIYATKINGKGELAAVSVDGRVRQRLALQEGDVREPVWSPYTRKNRRNP</sequence>
<reference evidence="7 8" key="1">
    <citation type="submission" date="2016-11" db="EMBL/GenBank/DDBJ databases">
        <title>Mixed transmission modes and dynamic genome evolution in an obligate animal-bacterial symbiosis.</title>
        <authorList>
            <person name="Russell S.L."/>
            <person name="Corbett-Detig R.B."/>
            <person name="Cavanaugh C.M."/>
        </authorList>
    </citation>
    <scope>NUCLEOTIDE SEQUENCE [LARGE SCALE GENOMIC DNA]</scope>
    <source>
        <strain evidence="7">Se-Cadez</strain>
    </source>
</reference>
<dbReference type="PANTHER" id="PTHR36842:SF1">
    <property type="entry name" value="PROTEIN TOLB"/>
    <property type="match status" value="1"/>
</dbReference>
<dbReference type="Pfam" id="PF04052">
    <property type="entry name" value="TolB_N"/>
    <property type="match status" value="1"/>
</dbReference>
<dbReference type="Proteomes" id="UP000190896">
    <property type="component" value="Unassembled WGS sequence"/>
</dbReference>
<keyword evidence="8" id="KW-1185">Reference proteome</keyword>
<dbReference type="AlphaFoldDB" id="A0A1T2KTI8"/>
<evidence type="ECO:0000259" key="6">
    <source>
        <dbReference type="Pfam" id="PF04052"/>
    </source>
</evidence>
<evidence type="ECO:0000256" key="5">
    <source>
        <dbReference type="HAMAP-Rule" id="MF_00671"/>
    </source>
</evidence>
<comment type="similarity">
    <text evidence="2 5">Belongs to the TolB family.</text>
</comment>
<dbReference type="InterPro" id="IPR011042">
    <property type="entry name" value="6-blade_b-propeller_TolB-like"/>
</dbReference>
<evidence type="ECO:0000256" key="2">
    <source>
        <dbReference type="ARBA" id="ARBA00009820"/>
    </source>
</evidence>
<dbReference type="Gene3D" id="3.40.50.10070">
    <property type="entry name" value="TolB, N-terminal domain"/>
    <property type="match status" value="1"/>
</dbReference>
<dbReference type="SUPFAM" id="SSF69304">
    <property type="entry name" value="Tricorn protease N-terminal domain"/>
    <property type="match status" value="1"/>
</dbReference>
<comment type="function">
    <text evidence="5">Part of the Tol-Pal system, which plays a role in outer membrane invagination during cell division and is important for maintaining outer membrane integrity.</text>
</comment>
<protein>
    <recommendedName>
        <fullName evidence="5">Tol-Pal system protein TolB</fullName>
    </recommendedName>
</protein>
<evidence type="ECO:0000313" key="7">
    <source>
        <dbReference type="EMBL" id="OOZ36132.1"/>
    </source>
</evidence>
<dbReference type="GO" id="GO:0051301">
    <property type="term" value="P:cell division"/>
    <property type="evidence" value="ECO:0007669"/>
    <property type="project" value="UniProtKB-UniRule"/>
</dbReference>
<dbReference type="Gene3D" id="2.120.10.30">
    <property type="entry name" value="TolB, C-terminal domain"/>
    <property type="match status" value="1"/>
</dbReference>
<keyword evidence="5" id="KW-0132">Cell division</keyword>
<name>A0A1T2KTI8_9GAMM</name>
<dbReference type="NCBIfam" id="TIGR02800">
    <property type="entry name" value="propeller_TolB"/>
    <property type="match status" value="1"/>
</dbReference>
<proteinExistence type="inferred from homology"/>
<comment type="subunit">
    <text evidence="5">The Tol-Pal system is composed of five core proteins: the inner membrane proteins TolA, TolQ and TolR, the periplasmic protein TolB and the outer membrane protein Pal. They form a network linking the inner and outer membranes and the peptidoglycan layer.</text>
</comment>
<dbReference type="InterPro" id="IPR007195">
    <property type="entry name" value="TolB_N"/>
</dbReference>
<keyword evidence="3 5" id="KW-0732">Signal</keyword>
<evidence type="ECO:0000256" key="3">
    <source>
        <dbReference type="ARBA" id="ARBA00022729"/>
    </source>
</evidence>
<evidence type="ECO:0000256" key="4">
    <source>
        <dbReference type="ARBA" id="ARBA00022764"/>
    </source>
</evidence>
<comment type="caution">
    <text evidence="7">The sequence shown here is derived from an EMBL/GenBank/DDBJ whole genome shotgun (WGS) entry which is preliminary data.</text>
</comment>
<dbReference type="HAMAP" id="MF_00671">
    <property type="entry name" value="TolB"/>
    <property type="match status" value="1"/>
</dbReference>
<comment type="subcellular location">
    <subcellularLocation>
        <location evidence="1 5">Periplasm</location>
    </subcellularLocation>
</comment>
<keyword evidence="4 5" id="KW-0574">Periplasm</keyword>
<dbReference type="EMBL" id="MPRJ01000054">
    <property type="protein sequence ID" value="OOZ36132.1"/>
    <property type="molecule type" value="Genomic_DNA"/>
</dbReference>
<dbReference type="PANTHER" id="PTHR36842">
    <property type="entry name" value="PROTEIN TOLB HOMOLOG"/>
    <property type="match status" value="1"/>
</dbReference>
<keyword evidence="5" id="KW-0131">Cell cycle</keyword>
<dbReference type="Pfam" id="PF07676">
    <property type="entry name" value="PD40"/>
    <property type="match status" value="1"/>
</dbReference>
<evidence type="ECO:0000256" key="1">
    <source>
        <dbReference type="ARBA" id="ARBA00004418"/>
    </source>
</evidence>
<feature type="domain" description="TolB N-terminal" evidence="6">
    <location>
        <begin position="24"/>
        <end position="129"/>
    </location>
</feature>
<accession>A0A1T2KTI8</accession>
<dbReference type="GO" id="GO:0017038">
    <property type="term" value="P:protein import"/>
    <property type="evidence" value="ECO:0007669"/>
    <property type="project" value="InterPro"/>
</dbReference>
<dbReference type="InterPro" id="IPR011659">
    <property type="entry name" value="WD40"/>
</dbReference>
<feature type="signal peptide" evidence="5">
    <location>
        <begin position="1"/>
        <end position="23"/>
    </location>
</feature>